<dbReference type="GO" id="GO:0017168">
    <property type="term" value="F:5-oxoprolinase (ATP-hydrolyzing) activity"/>
    <property type="evidence" value="ECO:0007669"/>
    <property type="project" value="TreeGrafter"/>
</dbReference>
<name>A0A1I2RCT8_9FIRM</name>
<dbReference type="InterPro" id="IPR003692">
    <property type="entry name" value="Hydantoinase_B"/>
</dbReference>
<dbReference type="OrthoDB" id="102473at2"/>
<evidence type="ECO:0000313" key="2">
    <source>
        <dbReference type="EMBL" id="SFG38250.1"/>
    </source>
</evidence>
<dbReference type="RefSeq" id="WP_092470234.1">
    <property type="nucleotide sequence ID" value="NZ_FOOX01000004.1"/>
</dbReference>
<protein>
    <submittedName>
        <fullName evidence="2">N-methylhydantoinase B</fullName>
    </submittedName>
</protein>
<reference evidence="3" key="1">
    <citation type="submission" date="2016-10" db="EMBL/GenBank/DDBJ databases">
        <authorList>
            <person name="Varghese N."/>
            <person name="Submissions S."/>
        </authorList>
    </citation>
    <scope>NUCLEOTIDE SEQUENCE [LARGE SCALE GENOMIC DNA]</scope>
    <source>
        <strain evidence="3">DSM 17038</strain>
    </source>
</reference>
<organism evidence="2 3">
    <name type="scientific">Desulfotruncus arcticus DSM 17038</name>
    <dbReference type="NCBI Taxonomy" id="1121424"/>
    <lineage>
        <taxon>Bacteria</taxon>
        <taxon>Bacillati</taxon>
        <taxon>Bacillota</taxon>
        <taxon>Clostridia</taxon>
        <taxon>Eubacteriales</taxon>
        <taxon>Desulfallaceae</taxon>
        <taxon>Desulfotruncus</taxon>
    </lineage>
</organism>
<accession>A0A1I2RCT8</accession>
<sequence>MAKVKVDPFTREIIAQGLIAASEEMFLTWGRTSQSTIIYEVLDYAAGLTDSKGNLIGQANGVTAFLGAITYSVTATLDKFGTEQLKPGDIILTNDPFTGSGTHLCDVSAVLPIFFEGEVVAFAANKGHWNEIGGKNLGSWSTNATEIYQEGLQFPVIKIYEEGKLNEAVRDMIAANCRTPDMTLGDLYAQTASLRIAEKRVLELFNKYGKEAVLESIENLLDNGRKLALKELAKMPKGSFEADGYIDANANNLGNVPIKVKVTITDDQFIVDLTGSGDQVAAPINCCKYGAFSASRIIYHALLNPDAEPNEGFYTPLKVIAPEGSVFAAVRPAPVSTNWEATSHLTDLVAKALAPVVPERITAGHFLSIIGTILAGIEDETKQPYVLCEPQAGGWGAGCNKDGESGLVAIGDGETFVIPAEVAEYKYPIIVEQYALNTKTGAGKFRGGCGLIRDYRLLNSNGELTTIASKYQFPPWGFAGGADGSPNIVEVHQADGSEPVAAATFSNYPMYKGDLVRFISGCGGGYGDPLERPVEKVWQDIKDEYITLAEAANDYGVVVDPDTLEVERAKTGELREKMRKTI</sequence>
<dbReference type="Pfam" id="PF02538">
    <property type="entry name" value="Hydantoinase_B"/>
    <property type="match status" value="1"/>
</dbReference>
<dbReference type="STRING" id="341036.SAMN05660649_01502"/>
<feature type="domain" description="Hydantoinase B/oxoprolinase" evidence="1">
    <location>
        <begin position="7"/>
        <end position="529"/>
    </location>
</feature>
<dbReference type="PANTHER" id="PTHR11365:SF23">
    <property type="entry name" value="HYPOTHETICAL 5-OXOPROLINASE (EUROFUNG)-RELATED"/>
    <property type="match status" value="1"/>
</dbReference>
<dbReference type="Proteomes" id="UP000199337">
    <property type="component" value="Unassembled WGS sequence"/>
</dbReference>
<dbReference type="GO" id="GO:0006749">
    <property type="term" value="P:glutathione metabolic process"/>
    <property type="evidence" value="ECO:0007669"/>
    <property type="project" value="TreeGrafter"/>
</dbReference>
<proteinExistence type="predicted"/>
<keyword evidence="3" id="KW-1185">Reference proteome</keyword>
<dbReference type="PANTHER" id="PTHR11365">
    <property type="entry name" value="5-OXOPROLINASE RELATED"/>
    <property type="match status" value="1"/>
</dbReference>
<dbReference type="InterPro" id="IPR045079">
    <property type="entry name" value="Oxoprolinase-like"/>
</dbReference>
<gene>
    <name evidence="2" type="ORF">SAMN05660649_01502</name>
</gene>
<dbReference type="AlphaFoldDB" id="A0A1I2RCT8"/>
<dbReference type="GO" id="GO:0005829">
    <property type="term" value="C:cytosol"/>
    <property type="evidence" value="ECO:0007669"/>
    <property type="project" value="TreeGrafter"/>
</dbReference>
<evidence type="ECO:0000259" key="1">
    <source>
        <dbReference type="Pfam" id="PF02538"/>
    </source>
</evidence>
<dbReference type="EMBL" id="FOOX01000004">
    <property type="protein sequence ID" value="SFG38250.1"/>
    <property type="molecule type" value="Genomic_DNA"/>
</dbReference>
<evidence type="ECO:0000313" key="3">
    <source>
        <dbReference type="Proteomes" id="UP000199337"/>
    </source>
</evidence>